<evidence type="ECO:0000256" key="6">
    <source>
        <dbReference type="ARBA" id="ARBA00022918"/>
    </source>
</evidence>
<feature type="domain" description="Reverse transcriptase RNase H-like" evidence="7">
    <location>
        <begin position="3"/>
        <end position="68"/>
    </location>
</feature>
<dbReference type="GO" id="GO:0016787">
    <property type="term" value="F:hydrolase activity"/>
    <property type="evidence" value="ECO:0007669"/>
    <property type="project" value="UniProtKB-KW"/>
</dbReference>
<dbReference type="GO" id="GO:0004519">
    <property type="term" value="F:endonuclease activity"/>
    <property type="evidence" value="ECO:0007669"/>
    <property type="project" value="UniProtKB-KW"/>
</dbReference>
<evidence type="ECO:0000256" key="1">
    <source>
        <dbReference type="ARBA" id="ARBA00022679"/>
    </source>
</evidence>
<dbReference type="AlphaFoldDB" id="A0A9Q3KEQ5"/>
<keyword evidence="4" id="KW-0255">Endonuclease</keyword>
<proteinExistence type="predicted"/>
<gene>
    <name evidence="8" type="ORF">O181_117615</name>
</gene>
<keyword evidence="5" id="KW-0378">Hydrolase</keyword>
<reference evidence="8" key="1">
    <citation type="submission" date="2021-03" db="EMBL/GenBank/DDBJ databases">
        <title>Draft genome sequence of rust myrtle Austropuccinia psidii MF-1, a brazilian biotype.</title>
        <authorList>
            <person name="Quecine M.C."/>
            <person name="Pachon D.M.R."/>
            <person name="Bonatelli M.L."/>
            <person name="Correr F.H."/>
            <person name="Franceschini L.M."/>
            <person name="Leite T.F."/>
            <person name="Margarido G.R.A."/>
            <person name="Almeida C.A."/>
            <person name="Ferrarezi J.A."/>
            <person name="Labate C.A."/>
        </authorList>
    </citation>
    <scope>NUCLEOTIDE SEQUENCE</scope>
    <source>
        <strain evidence="8">MF-1</strain>
    </source>
</reference>
<name>A0A9Q3KEQ5_9BASI</name>
<evidence type="ECO:0000256" key="4">
    <source>
        <dbReference type="ARBA" id="ARBA00022759"/>
    </source>
</evidence>
<dbReference type="Pfam" id="PF17917">
    <property type="entry name" value="RT_RNaseH"/>
    <property type="match status" value="1"/>
</dbReference>
<evidence type="ECO:0000259" key="7">
    <source>
        <dbReference type="Pfam" id="PF17917"/>
    </source>
</evidence>
<sequence>MQIKPTEARNGESQMECLCLVWALEKLHYFLRGWVFEVIIDCTTVKAPLNMKTPNRYILRWQIAVQKYRGNMTIVHKDGNIHENSDLLSRWPLPNEILNPSCVPEEVFPKIPIKQSVLQTSTLPFLRN</sequence>
<dbReference type="EMBL" id="AVOT02101636">
    <property type="protein sequence ID" value="MBW0577900.1"/>
    <property type="molecule type" value="Genomic_DNA"/>
</dbReference>
<dbReference type="Proteomes" id="UP000765509">
    <property type="component" value="Unassembled WGS sequence"/>
</dbReference>
<evidence type="ECO:0000313" key="9">
    <source>
        <dbReference type="Proteomes" id="UP000765509"/>
    </source>
</evidence>
<protein>
    <recommendedName>
        <fullName evidence="7">Reverse transcriptase RNase H-like domain-containing protein</fullName>
    </recommendedName>
</protein>
<comment type="caution">
    <text evidence="8">The sequence shown here is derived from an EMBL/GenBank/DDBJ whole genome shotgun (WGS) entry which is preliminary data.</text>
</comment>
<dbReference type="SUPFAM" id="SSF56672">
    <property type="entry name" value="DNA/RNA polymerases"/>
    <property type="match status" value="1"/>
</dbReference>
<dbReference type="InterPro" id="IPR043502">
    <property type="entry name" value="DNA/RNA_pol_sf"/>
</dbReference>
<keyword evidence="3" id="KW-0540">Nuclease</keyword>
<keyword evidence="1" id="KW-0808">Transferase</keyword>
<accession>A0A9Q3KEQ5</accession>
<keyword evidence="9" id="KW-1185">Reference proteome</keyword>
<dbReference type="GO" id="GO:0003964">
    <property type="term" value="F:RNA-directed DNA polymerase activity"/>
    <property type="evidence" value="ECO:0007669"/>
    <property type="project" value="UniProtKB-KW"/>
</dbReference>
<dbReference type="OrthoDB" id="2194544at2759"/>
<keyword evidence="2" id="KW-0548">Nucleotidyltransferase</keyword>
<keyword evidence="6" id="KW-0695">RNA-directed DNA polymerase</keyword>
<evidence type="ECO:0000256" key="5">
    <source>
        <dbReference type="ARBA" id="ARBA00022801"/>
    </source>
</evidence>
<evidence type="ECO:0000256" key="3">
    <source>
        <dbReference type="ARBA" id="ARBA00022722"/>
    </source>
</evidence>
<evidence type="ECO:0000313" key="8">
    <source>
        <dbReference type="EMBL" id="MBW0577900.1"/>
    </source>
</evidence>
<organism evidence="8 9">
    <name type="scientific">Austropuccinia psidii MF-1</name>
    <dbReference type="NCBI Taxonomy" id="1389203"/>
    <lineage>
        <taxon>Eukaryota</taxon>
        <taxon>Fungi</taxon>
        <taxon>Dikarya</taxon>
        <taxon>Basidiomycota</taxon>
        <taxon>Pucciniomycotina</taxon>
        <taxon>Pucciniomycetes</taxon>
        <taxon>Pucciniales</taxon>
        <taxon>Sphaerophragmiaceae</taxon>
        <taxon>Austropuccinia</taxon>
    </lineage>
</organism>
<evidence type="ECO:0000256" key="2">
    <source>
        <dbReference type="ARBA" id="ARBA00022695"/>
    </source>
</evidence>
<dbReference type="InterPro" id="IPR041373">
    <property type="entry name" value="RT_RNaseH"/>
</dbReference>